<dbReference type="InterPro" id="IPR019503">
    <property type="entry name" value="Peptidase_M66_dom"/>
</dbReference>
<dbReference type="EMBL" id="AP022642">
    <property type="protein sequence ID" value="BCA27351.1"/>
    <property type="molecule type" value="Genomic_DNA"/>
</dbReference>
<dbReference type="PANTHER" id="PTHR39540">
    <property type="match status" value="1"/>
</dbReference>
<sequence>MFRKLVLIYGLLSLAGCLDLGGGGGGGGSSNPAPPATSTPETPSQPPAGGGGATPDPETPETPQPPVTPPVTPPTEPPVTQPENRFPEPSAAVVDEVGALGFYDQTADGQPRPVRNDLTGTLAAMLQFVQSHSVDPQGNEAKNMPRLTSEREALLLVTPDPDQPLPRSLRVQVLVDGALKGDLTLRHPDELFRADRTGSDARPDVVYSRRAWSAVLPWDWVVPGMSLQLSDDQGRSGQRGAEAFDFAPPAELLVQAIRIGMLTPEVPGGQHWFNTQPAQAATDYFQTVPIARMVASRYEDVLLRKVMVANGTIYDADQGQASATTGDVYSGDMRENTAKSTFSTGINLANWGITSAGMASQEQPQLTNSAVIHHARGQYANGPVNHGLSGGNGILTLIDSVGNEFSHEIGHHYGLGHYPGQSGDNYFWSGHHHDSGWGYIAYRKRMRANLHWTRAKTGGLNGMPIYADAYSFATDAMAGGNFASGLSRYTHYTGYSTRQKIQPALNRAVWAPDSPTGYRKWDATSRKMEVFQPKTPTSRTVWYDSADGNYRKPRLFGVPVITLLGGYDPETGAAVLYPALRGNWGQVYDLPPPDAAATSRQCWLEVSFANDRTQRIAVAPTRLGSNANKLHVNLAQAEQPVAAALQCRDTAGAATTELASVIIPQGLPALPPPVIVGREAGFQALRQEELPQLDAALTALAGQLVPTLKGNARVLFDSYSDQPDGLSATAQQVRQRLLDQQARALRLNRWLDAYGAQLAVSADAGQALDALLATLQFDSRTLLPPRQGFAMGNGNCVRVEQVDGAWQPYVLTKAQCTGSAEEQWRVDASGRIRSVAQPTQCLTASNDVGLSACDSQQDAQAWDFSALPQLKAGSRCLDLSGGYLTNGRGKLILYGCTGGANQKWYGPTLSDNGLLPLLQSRNIAAFTAYAEQRAQAVAP</sequence>
<dbReference type="InterPro" id="IPR000772">
    <property type="entry name" value="Ricin_B_lectin"/>
</dbReference>
<feature type="binding site" evidence="6">
    <location>
        <position position="417"/>
    </location>
    <ligand>
        <name>Zn(2+)</name>
        <dbReference type="ChEBI" id="CHEBI:29105"/>
        <note>catalytic</note>
    </ligand>
</feature>
<organism evidence="9 10">
    <name type="scientific">Metapseudomonas otitidis</name>
    <dbReference type="NCBI Taxonomy" id="319939"/>
    <lineage>
        <taxon>Bacteria</taxon>
        <taxon>Pseudomonadati</taxon>
        <taxon>Pseudomonadota</taxon>
        <taxon>Gammaproteobacteria</taxon>
        <taxon>Pseudomonadales</taxon>
        <taxon>Pseudomonadaceae</taxon>
        <taxon>Metapseudomonas</taxon>
    </lineage>
</organism>
<evidence type="ECO:0000259" key="8">
    <source>
        <dbReference type="PROSITE" id="PS51694"/>
    </source>
</evidence>
<keyword evidence="5 6" id="KW-0482">Metalloprotease</keyword>
<dbReference type="GO" id="GO:0004222">
    <property type="term" value="F:metalloendopeptidase activity"/>
    <property type="evidence" value="ECO:0007669"/>
    <property type="project" value="UniProtKB-UniRule"/>
</dbReference>
<dbReference type="InterPro" id="IPR051256">
    <property type="entry name" value="Dictomallein"/>
</dbReference>
<evidence type="ECO:0000256" key="4">
    <source>
        <dbReference type="ARBA" id="ARBA00022833"/>
    </source>
</evidence>
<proteinExistence type="predicted"/>
<dbReference type="PROSITE" id="PS51257">
    <property type="entry name" value="PROKAR_LIPOPROTEIN"/>
    <property type="match status" value="1"/>
</dbReference>
<evidence type="ECO:0000256" key="6">
    <source>
        <dbReference type="PROSITE-ProRule" id="PRU01031"/>
    </source>
</evidence>
<dbReference type="SMART" id="SM00458">
    <property type="entry name" value="RICIN"/>
    <property type="match status" value="1"/>
</dbReference>
<dbReference type="PROSITE" id="PS51694">
    <property type="entry name" value="PEPTIDASE_M66"/>
    <property type="match status" value="1"/>
</dbReference>
<dbReference type="InterPro" id="IPR022218">
    <property type="entry name" value="TagA_dom"/>
</dbReference>
<feature type="binding site" evidence="6">
    <location>
        <position position="407"/>
    </location>
    <ligand>
        <name>Zn(2+)</name>
        <dbReference type="ChEBI" id="CHEBI:29105"/>
        <note>catalytic</note>
    </ligand>
</feature>
<keyword evidence="2 6" id="KW-0479">Metal-binding</keyword>
<accession>A0A679G9G2</accession>
<evidence type="ECO:0000256" key="5">
    <source>
        <dbReference type="ARBA" id="ARBA00023049"/>
    </source>
</evidence>
<evidence type="ECO:0000313" key="9">
    <source>
        <dbReference type="EMBL" id="BCA27351.1"/>
    </source>
</evidence>
<dbReference type="Proteomes" id="UP000501237">
    <property type="component" value="Chromosome"/>
</dbReference>
<dbReference type="Gene3D" id="2.80.10.50">
    <property type="match status" value="1"/>
</dbReference>
<dbReference type="InterPro" id="IPR035992">
    <property type="entry name" value="Ricin_B-like_lectins"/>
</dbReference>
<evidence type="ECO:0000313" key="10">
    <source>
        <dbReference type="Proteomes" id="UP000501237"/>
    </source>
</evidence>
<dbReference type="AlphaFoldDB" id="A0A679G9G2"/>
<keyword evidence="3 6" id="KW-0378">Hydrolase</keyword>
<name>A0A679G9G2_9GAMM</name>
<dbReference type="RefSeq" id="WP_172432841.1">
    <property type="nucleotide sequence ID" value="NZ_AP022642.1"/>
</dbReference>
<dbReference type="GO" id="GO:0046872">
    <property type="term" value="F:metal ion binding"/>
    <property type="evidence" value="ECO:0007669"/>
    <property type="project" value="UniProtKB-UniRule"/>
</dbReference>
<keyword evidence="4 6" id="KW-0862">Zinc</keyword>
<feature type="compositionally biased region" description="Pro residues" evidence="7">
    <location>
        <begin position="60"/>
        <end position="80"/>
    </location>
</feature>
<dbReference type="PROSITE" id="PS50231">
    <property type="entry name" value="RICIN_B_LECTIN"/>
    <property type="match status" value="1"/>
</dbReference>
<evidence type="ECO:0000256" key="1">
    <source>
        <dbReference type="ARBA" id="ARBA00022670"/>
    </source>
</evidence>
<dbReference type="KEGG" id="poj:PtoMrB4_13280"/>
<comment type="cofactor">
    <cofactor evidence="6">
        <name>Zn(2+)</name>
        <dbReference type="ChEBI" id="CHEBI:29105"/>
    </cofactor>
    <text evidence="6">Binds 1 zinc ion per subunit.</text>
</comment>
<evidence type="ECO:0000256" key="3">
    <source>
        <dbReference type="ARBA" id="ARBA00022801"/>
    </source>
</evidence>
<dbReference type="GeneID" id="57396544"/>
<feature type="active site" evidence="6">
    <location>
        <position position="408"/>
    </location>
</feature>
<feature type="binding site" evidence="6">
    <location>
        <position position="411"/>
    </location>
    <ligand>
        <name>Zn(2+)</name>
        <dbReference type="ChEBI" id="CHEBI:29105"/>
        <note>catalytic</note>
    </ligand>
</feature>
<dbReference type="Pfam" id="PF00652">
    <property type="entry name" value="Ricin_B_lectin"/>
    <property type="match status" value="1"/>
</dbReference>
<feature type="domain" description="Peptidase M66" evidence="8">
    <location>
        <begin position="251"/>
        <end position="510"/>
    </location>
</feature>
<evidence type="ECO:0000256" key="2">
    <source>
        <dbReference type="ARBA" id="ARBA00022723"/>
    </source>
</evidence>
<protein>
    <submittedName>
        <fullName evidence="9">Peptidase M66</fullName>
    </submittedName>
</protein>
<dbReference type="GO" id="GO:0006508">
    <property type="term" value="P:proteolysis"/>
    <property type="evidence" value="ECO:0007669"/>
    <property type="project" value="UniProtKB-UniRule"/>
</dbReference>
<gene>
    <name evidence="9" type="ORF">PtoMrB4_13280</name>
</gene>
<keyword evidence="1 6" id="KW-0645">Protease</keyword>
<evidence type="ECO:0000256" key="7">
    <source>
        <dbReference type="SAM" id="MobiDB-lite"/>
    </source>
</evidence>
<dbReference type="SUPFAM" id="SSF50370">
    <property type="entry name" value="Ricin B-like lectins"/>
    <property type="match status" value="1"/>
</dbReference>
<dbReference type="Pfam" id="PF10462">
    <property type="entry name" value="Peptidase_M66"/>
    <property type="match status" value="1"/>
</dbReference>
<feature type="region of interest" description="Disordered" evidence="7">
    <location>
        <begin position="25"/>
        <end position="86"/>
    </location>
</feature>
<dbReference type="Pfam" id="PF12561">
    <property type="entry name" value="TagA"/>
    <property type="match status" value="1"/>
</dbReference>
<dbReference type="PANTHER" id="PTHR39540:SF1">
    <property type="entry name" value="DICTOMALLEIN-1-RELATED"/>
    <property type="match status" value="1"/>
</dbReference>
<reference evidence="9 10" key="1">
    <citation type="journal article" date="2020" name="Microbiol. Resour. Announc.">
        <title>Complete genome sequence of Pseudomonas otitidis strain MrB4, isolated from Lake Biwa in Japan.</title>
        <authorList>
            <person name="Miyazaki K."/>
            <person name="Hase E."/>
            <person name="Maruya T."/>
        </authorList>
    </citation>
    <scope>NUCLEOTIDE SEQUENCE [LARGE SCALE GENOMIC DNA]</scope>
    <source>
        <strain evidence="9 10">MrB4</strain>
    </source>
</reference>